<keyword evidence="2" id="KW-1185">Reference proteome</keyword>
<dbReference type="EMBL" id="MSDU01000008">
    <property type="protein sequence ID" value="OLN23138.1"/>
    <property type="molecule type" value="Genomic_DNA"/>
</dbReference>
<evidence type="ECO:0000313" key="1">
    <source>
        <dbReference type="EMBL" id="OLN23138.1"/>
    </source>
</evidence>
<proteinExistence type="predicted"/>
<organism evidence="1 2">
    <name type="scientific">Domibacillus antri</name>
    <dbReference type="NCBI Taxonomy" id="1714264"/>
    <lineage>
        <taxon>Bacteria</taxon>
        <taxon>Bacillati</taxon>
        <taxon>Bacillota</taxon>
        <taxon>Bacilli</taxon>
        <taxon>Bacillales</taxon>
        <taxon>Bacillaceae</taxon>
        <taxon>Domibacillus</taxon>
    </lineage>
</organism>
<protein>
    <submittedName>
        <fullName evidence="1">Uncharacterized protein</fullName>
    </submittedName>
</protein>
<comment type="caution">
    <text evidence="1">The sequence shown here is derived from an EMBL/GenBank/DDBJ whole genome shotgun (WGS) entry which is preliminary data.</text>
</comment>
<accession>A0A1Q8Q718</accession>
<gene>
    <name evidence="1" type="ORF">BTO30_03980</name>
</gene>
<sequence>MLASFVVRKGVKIRAAVKMKIVHPIHNNLGKRYAPAIMFSILHFSFNLFWDIKQPAKDAAI</sequence>
<evidence type="ECO:0000313" key="2">
    <source>
        <dbReference type="Proteomes" id="UP000185568"/>
    </source>
</evidence>
<dbReference type="Proteomes" id="UP000185568">
    <property type="component" value="Unassembled WGS sequence"/>
</dbReference>
<name>A0A1Q8Q718_9BACI</name>
<dbReference type="AlphaFoldDB" id="A0A1Q8Q718"/>
<reference evidence="1 2" key="1">
    <citation type="submission" date="2016-12" db="EMBL/GenBank/DDBJ databases">
        <title>Domibacillus antri genome sequencing.</title>
        <authorList>
            <person name="Verma A."/>
            <person name="Krishnamurthi S."/>
        </authorList>
    </citation>
    <scope>NUCLEOTIDE SEQUENCE [LARGE SCALE GENOMIC DNA]</scope>
    <source>
        <strain evidence="1 2">XD80</strain>
    </source>
</reference>